<feature type="region of interest" description="Disordered" evidence="1">
    <location>
        <begin position="1"/>
        <end position="60"/>
    </location>
</feature>
<reference evidence="2 3" key="1">
    <citation type="journal article" date="2015" name="Genome Biol.">
        <title>Comparative genomics of Steinernema reveals deeply conserved gene regulatory networks.</title>
        <authorList>
            <person name="Dillman A.R."/>
            <person name="Macchietto M."/>
            <person name="Porter C.F."/>
            <person name="Rogers A."/>
            <person name="Williams B."/>
            <person name="Antoshechkin I."/>
            <person name="Lee M.M."/>
            <person name="Goodwin Z."/>
            <person name="Lu X."/>
            <person name="Lewis E.E."/>
            <person name="Goodrich-Blair H."/>
            <person name="Stock S.P."/>
            <person name="Adams B.J."/>
            <person name="Sternberg P.W."/>
            <person name="Mortazavi A."/>
        </authorList>
    </citation>
    <scope>NUCLEOTIDE SEQUENCE [LARGE SCALE GENOMIC DNA]</scope>
    <source>
        <strain evidence="2 3">ALL</strain>
    </source>
</reference>
<sequence length="87" mass="9971">MKSYGSLEHISEDKADRNKKEKRVKKHWTQRDSNPRRPDPQPYPSTRGARSLGSPKLHGWTTFTSRGTILITPIVFPSRKPPKPPLP</sequence>
<reference evidence="2 3" key="2">
    <citation type="journal article" date="2019" name="G3 (Bethesda)">
        <title>Hybrid Assembly of the Genome of the Entomopathogenic Nematode Steinernema carpocapsae Identifies the X-Chromosome.</title>
        <authorList>
            <person name="Serra L."/>
            <person name="Macchietto M."/>
            <person name="Macias-Munoz A."/>
            <person name="McGill C.J."/>
            <person name="Rodriguez I.M."/>
            <person name="Rodriguez B."/>
            <person name="Murad R."/>
            <person name="Mortazavi A."/>
        </authorList>
    </citation>
    <scope>NUCLEOTIDE SEQUENCE [LARGE SCALE GENOMIC DNA]</scope>
    <source>
        <strain evidence="2 3">ALL</strain>
    </source>
</reference>
<dbReference type="Proteomes" id="UP000298663">
    <property type="component" value="Chromosome X"/>
</dbReference>
<keyword evidence="3" id="KW-1185">Reference proteome</keyword>
<evidence type="ECO:0000313" key="3">
    <source>
        <dbReference type="Proteomes" id="UP000298663"/>
    </source>
</evidence>
<gene>
    <name evidence="2" type="ORF">L596_000006</name>
</gene>
<name>A0A4U8UHI7_STECR</name>
<dbReference type="AlphaFoldDB" id="A0A4U8UHI7"/>
<accession>A0A4U8UHI7</accession>
<evidence type="ECO:0000313" key="2">
    <source>
        <dbReference type="EMBL" id="TMS32121.1"/>
    </source>
</evidence>
<comment type="caution">
    <text evidence="2">The sequence shown here is derived from an EMBL/GenBank/DDBJ whole genome shotgun (WGS) entry which is preliminary data.</text>
</comment>
<dbReference type="EMBL" id="CM016762">
    <property type="protein sequence ID" value="TMS32121.1"/>
    <property type="molecule type" value="Genomic_DNA"/>
</dbReference>
<feature type="compositionally biased region" description="Basic and acidic residues" evidence="1">
    <location>
        <begin position="29"/>
        <end position="39"/>
    </location>
</feature>
<feature type="compositionally biased region" description="Basic and acidic residues" evidence="1">
    <location>
        <begin position="9"/>
        <end position="19"/>
    </location>
</feature>
<proteinExistence type="predicted"/>
<dbReference type="EMBL" id="AZBU02000001">
    <property type="protein sequence ID" value="TMS32121.1"/>
    <property type="molecule type" value="Genomic_DNA"/>
</dbReference>
<protein>
    <submittedName>
        <fullName evidence="2">Uncharacterized protein</fullName>
    </submittedName>
</protein>
<organism evidence="2 3">
    <name type="scientific">Steinernema carpocapsae</name>
    <name type="common">Entomopathogenic nematode</name>
    <dbReference type="NCBI Taxonomy" id="34508"/>
    <lineage>
        <taxon>Eukaryota</taxon>
        <taxon>Metazoa</taxon>
        <taxon>Ecdysozoa</taxon>
        <taxon>Nematoda</taxon>
        <taxon>Chromadorea</taxon>
        <taxon>Rhabditida</taxon>
        <taxon>Tylenchina</taxon>
        <taxon>Panagrolaimomorpha</taxon>
        <taxon>Strongyloidoidea</taxon>
        <taxon>Steinernematidae</taxon>
        <taxon>Steinernema</taxon>
    </lineage>
</organism>
<evidence type="ECO:0000256" key="1">
    <source>
        <dbReference type="SAM" id="MobiDB-lite"/>
    </source>
</evidence>